<dbReference type="Proteomes" id="UP000243547">
    <property type="component" value="Unassembled WGS sequence"/>
</dbReference>
<dbReference type="RefSeq" id="WP_072908589.1">
    <property type="nucleotide sequence ID" value="NZ_FRAI01000037.1"/>
</dbReference>
<accession>A0A1M6RTV8</accession>
<protein>
    <submittedName>
        <fullName evidence="2">BFD-like [2Fe-2S] binding domain-containing protein</fullName>
    </submittedName>
</protein>
<dbReference type="Gene3D" id="1.10.10.1100">
    <property type="entry name" value="BFD-like [2Fe-2S]-binding domain"/>
    <property type="match status" value="1"/>
</dbReference>
<keyword evidence="3" id="KW-1185">Reference proteome</keyword>
<dbReference type="Pfam" id="PF04324">
    <property type="entry name" value="Fer2_BFD"/>
    <property type="match status" value="1"/>
</dbReference>
<reference evidence="3" key="1">
    <citation type="submission" date="2016-11" db="EMBL/GenBank/DDBJ databases">
        <authorList>
            <person name="Varghese N."/>
            <person name="Submissions S."/>
        </authorList>
    </citation>
    <scope>NUCLEOTIDE SEQUENCE [LARGE SCALE GENOMIC DNA]</scope>
    <source>
        <strain evidence="3">DSM 14826</strain>
    </source>
</reference>
<evidence type="ECO:0000313" key="2">
    <source>
        <dbReference type="EMBL" id="SHK35727.1"/>
    </source>
</evidence>
<dbReference type="AlphaFoldDB" id="A0A1M6RTV8"/>
<evidence type="ECO:0000259" key="1">
    <source>
        <dbReference type="Pfam" id="PF04324"/>
    </source>
</evidence>
<dbReference type="InterPro" id="IPR041854">
    <property type="entry name" value="BFD-like_2Fe2S-bd_dom_sf"/>
</dbReference>
<dbReference type="EMBL" id="FRAI01000037">
    <property type="protein sequence ID" value="SHK35727.1"/>
    <property type="molecule type" value="Genomic_DNA"/>
</dbReference>
<gene>
    <name evidence="2" type="ORF">SAMN02745227_02101</name>
</gene>
<feature type="domain" description="BFD-like [2Fe-2S]-binding" evidence="1">
    <location>
        <begin position="21"/>
        <end position="77"/>
    </location>
</feature>
<dbReference type="STRING" id="1120989.SAMN02745227_02101"/>
<proteinExistence type="predicted"/>
<name>A0A1M6RTV8_9FIRM</name>
<dbReference type="CDD" id="cd10141">
    <property type="entry name" value="CopZ-like_Fer2_BFD-like"/>
    <property type="match status" value="1"/>
</dbReference>
<evidence type="ECO:0000313" key="3">
    <source>
        <dbReference type="Proteomes" id="UP000243547"/>
    </source>
</evidence>
<sequence length="82" mass="8954">MNKCSCCSGGEQFNKPVLGEYVCYCNKVTEKDIVDAISKGANSVKEVIEKTGAMKNSNCAVNNPKGTCCYPDIVEVFNKHKK</sequence>
<dbReference type="InterPro" id="IPR007419">
    <property type="entry name" value="BFD-like_2Fe2S-bd_dom"/>
</dbReference>
<organism evidence="2 3">
    <name type="scientific">Anaerobranca californiensis DSM 14826</name>
    <dbReference type="NCBI Taxonomy" id="1120989"/>
    <lineage>
        <taxon>Bacteria</taxon>
        <taxon>Bacillati</taxon>
        <taxon>Bacillota</taxon>
        <taxon>Clostridia</taxon>
        <taxon>Eubacteriales</taxon>
        <taxon>Proteinivoracaceae</taxon>
        <taxon>Anaerobranca</taxon>
    </lineage>
</organism>
<dbReference type="OrthoDB" id="95698at2"/>